<name>A0A2Z5JCR7_STRAR</name>
<dbReference type="GO" id="GO:0003677">
    <property type="term" value="F:DNA binding"/>
    <property type="evidence" value="ECO:0007669"/>
    <property type="project" value="InterPro"/>
</dbReference>
<reference evidence="4 5" key="1">
    <citation type="journal article" date="2018" name="Front. Microbiol.">
        <title>Genome Sequencing of Streptomyces atratus SCSIOZH16 and Activation Production of Nocardamine via Metabolic Engineering.</title>
        <authorList>
            <person name="Li Y."/>
            <person name="Zhang C."/>
            <person name="Liu C."/>
            <person name="Ju J."/>
            <person name="Ma J."/>
        </authorList>
    </citation>
    <scope>NUCLEOTIDE SEQUENCE [LARGE SCALE GENOMIC DNA]</scope>
    <source>
        <strain evidence="4 5">SCSIO_ZH16</strain>
    </source>
</reference>
<protein>
    <submittedName>
        <fullName evidence="4">Recombinase family protein</fullName>
    </submittedName>
</protein>
<accession>A0A2Z5JCR7</accession>
<dbReference type="PANTHER" id="PTHR30461">
    <property type="entry name" value="DNA-INVERTASE FROM LAMBDOID PROPHAGE"/>
    <property type="match status" value="1"/>
</dbReference>
<dbReference type="InterPro" id="IPR036162">
    <property type="entry name" value="Resolvase-like_N_sf"/>
</dbReference>
<dbReference type="PANTHER" id="PTHR30461:SF23">
    <property type="entry name" value="DNA RECOMBINASE-RELATED"/>
    <property type="match status" value="1"/>
</dbReference>
<dbReference type="Gene3D" id="3.40.50.1390">
    <property type="entry name" value="Resolvase, N-terminal catalytic domain"/>
    <property type="match status" value="1"/>
</dbReference>
<organism evidence="4 5">
    <name type="scientific">Streptomyces atratus</name>
    <dbReference type="NCBI Taxonomy" id="1893"/>
    <lineage>
        <taxon>Bacteria</taxon>
        <taxon>Bacillati</taxon>
        <taxon>Actinomycetota</taxon>
        <taxon>Actinomycetes</taxon>
        <taxon>Kitasatosporales</taxon>
        <taxon>Streptomycetaceae</taxon>
        <taxon>Streptomyces</taxon>
    </lineage>
</organism>
<dbReference type="InterPro" id="IPR025827">
    <property type="entry name" value="Zn_ribbon_recom_dom"/>
</dbReference>
<dbReference type="InterPro" id="IPR038109">
    <property type="entry name" value="DNA_bind_recomb_sf"/>
</dbReference>
<dbReference type="InterPro" id="IPR011109">
    <property type="entry name" value="DNA_bind_recombinase_dom"/>
</dbReference>
<dbReference type="Gene3D" id="3.90.1750.20">
    <property type="entry name" value="Putative Large Serine Recombinase, Chain B, Domain 2"/>
    <property type="match status" value="1"/>
</dbReference>
<keyword evidence="1" id="KW-0175">Coiled coil</keyword>
<dbReference type="GeneID" id="95519848"/>
<dbReference type="SUPFAM" id="SSF53041">
    <property type="entry name" value="Resolvase-like"/>
    <property type="match status" value="1"/>
</dbReference>
<dbReference type="AlphaFoldDB" id="A0A2Z5JCR7"/>
<evidence type="ECO:0000259" key="2">
    <source>
        <dbReference type="PROSITE" id="PS51736"/>
    </source>
</evidence>
<dbReference type="CDD" id="cd00338">
    <property type="entry name" value="Ser_Recombinase"/>
    <property type="match status" value="1"/>
</dbReference>
<dbReference type="PROSITE" id="PS51736">
    <property type="entry name" value="RECOMBINASES_3"/>
    <property type="match status" value="1"/>
</dbReference>
<dbReference type="Pfam" id="PF07508">
    <property type="entry name" value="Recombinase"/>
    <property type="match status" value="1"/>
</dbReference>
<dbReference type="InterPro" id="IPR050639">
    <property type="entry name" value="SSR_resolvase"/>
</dbReference>
<dbReference type="SMART" id="SM00857">
    <property type="entry name" value="Resolvase"/>
    <property type="match status" value="1"/>
</dbReference>
<dbReference type="GO" id="GO:0000150">
    <property type="term" value="F:DNA strand exchange activity"/>
    <property type="evidence" value="ECO:0007669"/>
    <property type="project" value="InterPro"/>
</dbReference>
<evidence type="ECO:0000313" key="4">
    <source>
        <dbReference type="EMBL" id="AXE78090.1"/>
    </source>
</evidence>
<evidence type="ECO:0000259" key="3">
    <source>
        <dbReference type="PROSITE" id="PS51737"/>
    </source>
</evidence>
<proteinExistence type="predicted"/>
<dbReference type="PROSITE" id="PS51737">
    <property type="entry name" value="RECOMBINASE_DNA_BIND"/>
    <property type="match status" value="1"/>
</dbReference>
<dbReference type="KEGG" id="sata:C5746_15350"/>
<dbReference type="EMBL" id="CP027306">
    <property type="protein sequence ID" value="AXE78090.1"/>
    <property type="molecule type" value="Genomic_DNA"/>
</dbReference>
<gene>
    <name evidence="4" type="ORF">C5746_15350</name>
</gene>
<evidence type="ECO:0000256" key="1">
    <source>
        <dbReference type="SAM" id="Coils"/>
    </source>
</evidence>
<dbReference type="RefSeq" id="WP_114244687.1">
    <property type="nucleotide sequence ID" value="NZ_CP027306.1"/>
</dbReference>
<dbReference type="Proteomes" id="UP000252698">
    <property type="component" value="Chromosome"/>
</dbReference>
<dbReference type="Pfam" id="PF00239">
    <property type="entry name" value="Resolvase"/>
    <property type="match status" value="1"/>
</dbReference>
<evidence type="ECO:0000313" key="5">
    <source>
        <dbReference type="Proteomes" id="UP000252698"/>
    </source>
</evidence>
<sequence>MLEVGGYARISDIGQIGDGRDGREGVVRQREDVYDLAQLKRVNVYRVYEDNDTSAYKRRVKRKHFEEMVLDLQNGVISGILAHNIDRIARQPRDLERLIDIYEQARRPMVFGTTAGDYDLTTGDGRFQARIYVTIANKFSADAARRVARQKLAEAADGKPHKGQRAFGWKDVEHVDEWEAELLRKARRDVVKGKTIATLHEEWTKLGVRGPQTPPGKTIGYTSVKYVLRNPRLCGYRAYIPQEVRERSGRVDPTEYLVERTDSTPVIGQWETIFTPAEWRELIDALDARKNTGGGRKTGTTVTKRLLTGIARCAKCGTGLQSAMYAKGTPSYEKYGYYYLCKKASGGCGKLSRSGPPVDDYVEKVLLGNLKKQARNVQPAEEEDPELVKAKKTLEQIESDKAEARQLRADDLLSLGEFAREIRRLEDKEQETKEKTSALSGAPARAGTAAGRIVREWEGYTVDMKRQEITRSIESVVISGAGKGGAQGGVFRPELLEIVWK</sequence>
<feature type="domain" description="Resolvase/invertase-type recombinase catalytic" evidence="2">
    <location>
        <begin position="3"/>
        <end position="158"/>
    </location>
</feature>
<dbReference type="InterPro" id="IPR006119">
    <property type="entry name" value="Resolv_N"/>
</dbReference>
<dbReference type="Pfam" id="PF13408">
    <property type="entry name" value="Zn_ribbon_recom"/>
    <property type="match status" value="1"/>
</dbReference>
<feature type="coiled-coil region" evidence="1">
    <location>
        <begin position="387"/>
        <end position="435"/>
    </location>
</feature>
<feature type="domain" description="Recombinase" evidence="3">
    <location>
        <begin position="160"/>
        <end position="292"/>
    </location>
</feature>